<reference evidence="1 2" key="1">
    <citation type="submission" date="2022-05" db="EMBL/GenBank/DDBJ databases">
        <authorList>
            <consortium name="Genoscope - CEA"/>
            <person name="William W."/>
        </authorList>
    </citation>
    <scope>NUCLEOTIDE SEQUENCE [LARGE SCALE GENOMIC DNA]</scope>
</reference>
<dbReference type="EMBL" id="CALNXK010000102">
    <property type="protein sequence ID" value="CAH3155746.1"/>
    <property type="molecule type" value="Genomic_DNA"/>
</dbReference>
<evidence type="ECO:0000313" key="2">
    <source>
        <dbReference type="Proteomes" id="UP001159405"/>
    </source>
</evidence>
<sequence>VKTKRTRPTKSPWITTNLKKRLNFRNRLKKKAVKTKDASSWNRFRKVMIKNKVNQEIKAAKKAYYNNSFNNYAGDQRKTWKTINELTSRKFNKTIINEIQYQGLKSSNQAEVAELWNTFFIEIGPRLSRNVSNLKHQRQVSTAIMMYKTVHGMTPDYLTSKFVSRDEITSYRLRNTENKLVLPLPRTNYLKKSFSYSGARLWNSLSHDLRSADSLHDFKRKLCRNSFE</sequence>
<proteinExistence type="predicted"/>
<comment type="caution">
    <text evidence="1">The sequence shown here is derived from an EMBL/GenBank/DDBJ whole genome shotgun (WGS) entry which is preliminary data.</text>
</comment>
<protein>
    <recommendedName>
        <fullName evidence="3">Reverse transcriptase</fullName>
    </recommendedName>
</protein>
<evidence type="ECO:0000313" key="1">
    <source>
        <dbReference type="EMBL" id="CAH3155746.1"/>
    </source>
</evidence>
<name>A0ABN8Q6R4_9CNID</name>
<keyword evidence="2" id="KW-1185">Reference proteome</keyword>
<evidence type="ECO:0008006" key="3">
    <source>
        <dbReference type="Google" id="ProtNLM"/>
    </source>
</evidence>
<dbReference type="Proteomes" id="UP001159405">
    <property type="component" value="Unassembled WGS sequence"/>
</dbReference>
<gene>
    <name evidence="1" type="ORF">PLOB_00001361</name>
</gene>
<feature type="non-terminal residue" evidence="1">
    <location>
        <position position="1"/>
    </location>
</feature>
<organism evidence="1 2">
    <name type="scientific">Porites lobata</name>
    <dbReference type="NCBI Taxonomy" id="104759"/>
    <lineage>
        <taxon>Eukaryota</taxon>
        <taxon>Metazoa</taxon>
        <taxon>Cnidaria</taxon>
        <taxon>Anthozoa</taxon>
        <taxon>Hexacorallia</taxon>
        <taxon>Scleractinia</taxon>
        <taxon>Fungiina</taxon>
        <taxon>Poritidae</taxon>
        <taxon>Porites</taxon>
    </lineage>
</organism>
<accession>A0ABN8Q6R4</accession>